<reference evidence="1" key="1">
    <citation type="submission" date="2018-05" db="EMBL/GenBank/DDBJ databases">
        <authorList>
            <person name="Lanie J.A."/>
            <person name="Ng W.-L."/>
            <person name="Kazmierczak K.M."/>
            <person name="Andrzejewski T.M."/>
            <person name="Davidsen T.M."/>
            <person name="Wayne K.J."/>
            <person name="Tettelin H."/>
            <person name="Glass J.I."/>
            <person name="Rusch D."/>
            <person name="Podicherti R."/>
            <person name="Tsui H.-C.T."/>
            <person name="Winkler M.E."/>
        </authorList>
    </citation>
    <scope>NUCLEOTIDE SEQUENCE</scope>
</reference>
<protein>
    <submittedName>
        <fullName evidence="1">Uncharacterized protein</fullName>
    </submittedName>
</protein>
<organism evidence="1">
    <name type="scientific">marine metagenome</name>
    <dbReference type="NCBI Taxonomy" id="408172"/>
    <lineage>
        <taxon>unclassified sequences</taxon>
        <taxon>metagenomes</taxon>
        <taxon>ecological metagenomes</taxon>
    </lineage>
</organism>
<gene>
    <name evidence="1" type="ORF">METZ01_LOCUS364661</name>
</gene>
<sequence>MKRNQIILLILFGMLINGTTLLSQITYSGKGEVVAVRFLELKDDVDVAEFEKFAVEEFNSTFDGAVPGLKQYISKSDRGIAVDSYAMLMIFDSQIVRNTMIPDKKSSEWLDAIMEEKNLWALWNKLGTYVTDESLSNYNDFVELR</sequence>
<dbReference type="EMBL" id="UINC01130628">
    <property type="protein sequence ID" value="SVD11807.1"/>
    <property type="molecule type" value="Genomic_DNA"/>
</dbReference>
<evidence type="ECO:0000313" key="1">
    <source>
        <dbReference type="EMBL" id="SVD11807.1"/>
    </source>
</evidence>
<proteinExistence type="predicted"/>
<dbReference type="AlphaFoldDB" id="A0A382SRH4"/>
<accession>A0A382SRH4</accession>
<name>A0A382SRH4_9ZZZZ</name>